<keyword evidence="2" id="KW-1185">Reference proteome</keyword>
<evidence type="ECO:0000313" key="1">
    <source>
        <dbReference type="EMBL" id="MBC6464234.1"/>
    </source>
</evidence>
<gene>
    <name evidence="1" type="ORF">HKK74_01785</name>
</gene>
<proteinExistence type="predicted"/>
<dbReference type="EMBL" id="JABVEC010000001">
    <property type="protein sequence ID" value="MBC6464234.1"/>
    <property type="molecule type" value="Genomic_DNA"/>
</dbReference>
<reference evidence="1 2" key="1">
    <citation type="submission" date="2020-06" db="EMBL/GenBank/DDBJ databases">
        <title>Actinomadura xiongansis sp. nov., isolated from soil of Baiyangdian.</title>
        <authorList>
            <person name="Zhang X."/>
        </authorList>
    </citation>
    <scope>NUCLEOTIDE SEQUENCE [LARGE SCALE GENOMIC DNA]</scope>
    <source>
        <strain evidence="1 2">HBUM206468</strain>
    </source>
</reference>
<protein>
    <recommendedName>
        <fullName evidence="3">SAM-dependent methyltransferase</fullName>
    </recommendedName>
</protein>
<evidence type="ECO:0000313" key="2">
    <source>
        <dbReference type="Proteomes" id="UP000805614"/>
    </source>
</evidence>
<comment type="caution">
    <text evidence="1">The sequence shown here is derived from an EMBL/GenBank/DDBJ whole genome shotgun (WGS) entry which is preliminary data.</text>
</comment>
<name>A0ABR7LI23_9ACTN</name>
<evidence type="ECO:0008006" key="3">
    <source>
        <dbReference type="Google" id="ProtNLM"/>
    </source>
</evidence>
<organism evidence="1 2">
    <name type="scientific">Actinomadura alba</name>
    <dbReference type="NCBI Taxonomy" id="406431"/>
    <lineage>
        <taxon>Bacteria</taxon>
        <taxon>Bacillati</taxon>
        <taxon>Actinomycetota</taxon>
        <taxon>Actinomycetes</taxon>
        <taxon>Streptosporangiales</taxon>
        <taxon>Thermomonosporaceae</taxon>
        <taxon>Actinomadura</taxon>
    </lineage>
</organism>
<sequence>MADRAPTALAPIVSTDQILWQHRATRLLSRLLDDYAHLTPLSWTVWNAGCGLTGAISTLPPEVEIREAFTAWTDALGLTITSAYADEISTRLLATGQRDGVKLSLTATIYTEDRT</sequence>
<dbReference type="Proteomes" id="UP000805614">
    <property type="component" value="Unassembled WGS sequence"/>
</dbReference>
<accession>A0ABR7LI23</accession>
<dbReference type="RefSeq" id="WP_187241162.1">
    <property type="nucleotide sequence ID" value="NZ_BAAAOK010000011.1"/>
</dbReference>